<dbReference type="InterPro" id="IPR001296">
    <property type="entry name" value="Glyco_trans_1"/>
</dbReference>
<dbReference type="KEGG" id="dau:Daud_2063"/>
<reference evidence="4" key="1">
    <citation type="submission" date="2007-10" db="EMBL/GenBank/DDBJ databases">
        <title>Complete sequence of chromosome of Desulforudis audaxviator MP104C.</title>
        <authorList>
            <person name="Copeland A."/>
            <person name="Lucas S."/>
            <person name="Lapidus A."/>
            <person name="Barry K."/>
            <person name="Glavina del Rio T."/>
            <person name="Dalin E."/>
            <person name="Tice H."/>
            <person name="Bruce D."/>
            <person name="Pitluck S."/>
            <person name="Lowry S.R."/>
            <person name="Larimer F."/>
            <person name="Land M.L."/>
            <person name="Hauser L."/>
            <person name="Kyrpides N."/>
            <person name="Ivanova N.N."/>
            <person name="Richardson P."/>
        </authorList>
    </citation>
    <scope>NUCLEOTIDE SEQUENCE [LARGE SCALE GENOMIC DNA]</scope>
    <source>
        <strain evidence="4">MP104C</strain>
    </source>
</reference>
<dbReference type="CAZy" id="GT4">
    <property type="family name" value="Glycosyltransferase Family 4"/>
</dbReference>
<organism evidence="3 4">
    <name type="scientific">Desulforudis audaxviator (strain MP104C)</name>
    <dbReference type="NCBI Taxonomy" id="477974"/>
    <lineage>
        <taxon>Bacteria</taxon>
        <taxon>Bacillati</taxon>
        <taxon>Bacillota</taxon>
        <taxon>Clostridia</taxon>
        <taxon>Thermoanaerobacterales</taxon>
        <taxon>Candidatus Desulforudaceae</taxon>
        <taxon>Candidatus Desulforudis</taxon>
    </lineage>
</organism>
<dbReference type="HOGENOM" id="CLU_009583_2_0_9"/>
<evidence type="ECO:0000313" key="3">
    <source>
        <dbReference type="EMBL" id="ACA60553.1"/>
    </source>
</evidence>
<protein>
    <submittedName>
        <fullName evidence="3">Glycosyl transferase, group 1</fullName>
    </submittedName>
</protein>
<evidence type="ECO:0000259" key="2">
    <source>
        <dbReference type="Pfam" id="PF13439"/>
    </source>
</evidence>
<dbReference type="InterPro" id="IPR050194">
    <property type="entry name" value="Glycosyltransferase_grp1"/>
</dbReference>
<dbReference type="GO" id="GO:0016757">
    <property type="term" value="F:glycosyltransferase activity"/>
    <property type="evidence" value="ECO:0007669"/>
    <property type="project" value="InterPro"/>
</dbReference>
<accession>B1I6E2</accession>
<dbReference type="PANTHER" id="PTHR45947">
    <property type="entry name" value="SULFOQUINOVOSYL TRANSFERASE SQD2"/>
    <property type="match status" value="1"/>
</dbReference>
<dbReference type="RefSeq" id="WP_012303128.1">
    <property type="nucleotide sequence ID" value="NC_010424.1"/>
</dbReference>
<sequence length="392" mass="43776">MKVVIGSESFYPNVSGVAVTTMNLASHLAGKGHEVTVIVPSPSRQSYQERLADGLTVQRIGSFPNPFRRDFRVTFFPRALVGRILDQCTPDIIHLQDPASIGCALLSEAGKRRIPVVISHHFTLDYVLAYLWFLKPVHGPLRRWLTSRMIRFYNSCRYVITPSQTVMCQLELAGLKTRTKVISNGVDLNRFFAYEPPSSIRAALQLPNQPIVLYVGRIDPEKSLDTLIRAIPIVLARHKVHFVLCGGGNLLEALKKQLRKNGLTNSVTLMGPLEYHSELLPRIYQLATCFVIPSGMETQSIVTLEAMASGLPVVAARAAALPELVVDGDNGLLFRFGDDQDLAAKINLLLEDEEMRRQMGRRSLENVVRHELERSLNQIEAIYNEVVEEVPG</sequence>
<dbReference type="Gene3D" id="3.40.50.2000">
    <property type="entry name" value="Glycogen Phosphorylase B"/>
    <property type="match status" value="2"/>
</dbReference>
<dbReference type="InterPro" id="IPR028098">
    <property type="entry name" value="Glyco_trans_4-like_N"/>
</dbReference>
<dbReference type="Pfam" id="PF13439">
    <property type="entry name" value="Glyco_transf_4"/>
    <property type="match status" value="1"/>
</dbReference>
<dbReference type="eggNOG" id="COG0438">
    <property type="taxonomic scope" value="Bacteria"/>
</dbReference>
<dbReference type="EMBL" id="CP000860">
    <property type="protein sequence ID" value="ACA60553.1"/>
    <property type="molecule type" value="Genomic_DNA"/>
</dbReference>
<reference evidence="3 4" key="2">
    <citation type="journal article" date="2008" name="Science">
        <title>Environmental genomics reveals a single-species ecosystem deep within Earth.</title>
        <authorList>
            <person name="Chivian D."/>
            <person name="Brodie E.L."/>
            <person name="Alm E.J."/>
            <person name="Culley D.E."/>
            <person name="Dehal P.S."/>
            <person name="Desantis T.Z."/>
            <person name="Gihring T.M."/>
            <person name="Lapidus A."/>
            <person name="Lin L.H."/>
            <person name="Lowry S.R."/>
            <person name="Moser D.P."/>
            <person name="Richardson P.M."/>
            <person name="Southam G."/>
            <person name="Wanger G."/>
            <person name="Pratt L.M."/>
            <person name="Andersen G.L."/>
            <person name="Hazen T.C."/>
            <person name="Brockman F.J."/>
            <person name="Arkin A.P."/>
            <person name="Onstott T.C."/>
        </authorList>
    </citation>
    <scope>NUCLEOTIDE SEQUENCE [LARGE SCALE GENOMIC DNA]</scope>
    <source>
        <strain evidence="3 4">MP104C</strain>
    </source>
</reference>
<dbReference type="PANTHER" id="PTHR45947:SF3">
    <property type="entry name" value="SULFOQUINOVOSYL TRANSFERASE SQD2"/>
    <property type="match status" value="1"/>
</dbReference>
<keyword evidence="4" id="KW-1185">Reference proteome</keyword>
<evidence type="ECO:0000259" key="1">
    <source>
        <dbReference type="Pfam" id="PF00534"/>
    </source>
</evidence>
<dbReference type="OrthoDB" id="9813214at2"/>
<dbReference type="AlphaFoldDB" id="B1I6E2"/>
<dbReference type="STRING" id="477974.Daud_2063"/>
<evidence type="ECO:0000313" key="4">
    <source>
        <dbReference type="Proteomes" id="UP000008544"/>
    </source>
</evidence>
<dbReference type="Pfam" id="PF00534">
    <property type="entry name" value="Glycos_transf_1"/>
    <property type="match status" value="1"/>
</dbReference>
<keyword evidence="3" id="KW-0808">Transferase</keyword>
<gene>
    <name evidence="3" type="ordered locus">Daud_2063</name>
</gene>
<feature type="domain" description="Glycosyltransferase subfamily 4-like N-terminal" evidence="2">
    <location>
        <begin position="14"/>
        <end position="190"/>
    </location>
</feature>
<feature type="domain" description="Glycosyl transferase family 1" evidence="1">
    <location>
        <begin position="201"/>
        <end position="362"/>
    </location>
</feature>
<name>B1I6E2_DESAP</name>
<proteinExistence type="predicted"/>
<dbReference type="SUPFAM" id="SSF53756">
    <property type="entry name" value="UDP-Glycosyltransferase/glycogen phosphorylase"/>
    <property type="match status" value="1"/>
</dbReference>
<dbReference type="Proteomes" id="UP000008544">
    <property type="component" value="Chromosome"/>
</dbReference>